<keyword evidence="3" id="KW-0645">Protease</keyword>
<dbReference type="GO" id="GO:0004843">
    <property type="term" value="F:cysteine-type deubiquitinase activity"/>
    <property type="evidence" value="ECO:0007669"/>
    <property type="project" value="UniProtKB-UniRule"/>
</dbReference>
<keyword evidence="3" id="KW-0833">Ubl conjugation pathway</keyword>
<dbReference type="InterPro" id="IPR003323">
    <property type="entry name" value="OTU_dom"/>
</dbReference>
<dbReference type="PROSITE" id="PS50802">
    <property type="entry name" value="OTU"/>
    <property type="match status" value="1"/>
</dbReference>
<dbReference type="Gramene" id="RZC84303">
    <property type="protein sequence ID" value="RZC84303"/>
    <property type="gene ID" value="C5167_047090"/>
</dbReference>
<comment type="subcellular location">
    <subcellularLocation>
        <location evidence="3">Cytoplasm</location>
    </subcellularLocation>
</comment>
<keyword evidence="6" id="KW-1185">Reference proteome</keyword>
<sequence>MAGWNDLNESSILQQLKDGTAKFELVNSPVSPISTQIFSSPFRREKCSTLFFAKIGSFFGGGGGGAAGGDTGGGGTSPAMKKVERFSVRKVTGDGRCLFRALVKGMAINKGIGLSQWQERNDADELRMAVKEVICGSGKERRQYEEALIAITVEESLPRIYHSHAFDYCLMDEDNIWDGFKALDIDIVPLQCLMVITSFQVLSKLCRQPIVVYIPEHEHNLGGWGGGFIPIAEYGDEFRKSSKNGEPRKAVKLLYSGKNHYDLLV</sequence>
<organism evidence="5 6">
    <name type="scientific">Papaver somniferum</name>
    <name type="common">Opium poppy</name>
    <dbReference type="NCBI Taxonomy" id="3469"/>
    <lineage>
        <taxon>Eukaryota</taxon>
        <taxon>Viridiplantae</taxon>
        <taxon>Streptophyta</taxon>
        <taxon>Embryophyta</taxon>
        <taxon>Tracheophyta</taxon>
        <taxon>Spermatophyta</taxon>
        <taxon>Magnoliopsida</taxon>
        <taxon>Ranunculales</taxon>
        <taxon>Papaveraceae</taxon>
        <taxon>Papaveroideae</taxon>
        <taxon>Papaver</taxon>
    </lineage>
</organism>
<evidence type="ECO:0000313" key="5">
    <source>
        <dbReference type="EMBL" id="RZC84303.1"/>
    </source>
</evidence>
<proteinExistence type="predicted"/>
<keyword evidence="3" id="KW-0963">Cytoplasm</keyword>
<keyword evidence="2 3" id="KW-0378">Hydrolase</keyword>
<evidence type="ECO:0000256" key="3">
    <source>
        <dbReference type="RuleBase" id="RU367104"/>
    </source>
</evidence>
<accession>A0A4Y7LFM5</accession>
<dbReference type="GO" id="GO:0030968">
    <property type="term" value="P:endoplasmic reticulum unfolded protein response"/>
    <property type="evidence" value="ECO:0007669"/>
    <property type="project" value="TreeGrafter"/>
</dbReference>
<reference evidence="5 6" key="1">
    <citation type="journal article" date="2018" name="Science">
        <title>The opium poppy genome and morphinan production.</title>
        <authorList>
            <person name="Guo L."/>
            <person name="Winzer T."/>
            <person name="Yang X."/>
            <person name="Li Y."/>
            <person name="Ning Z."/>
            <person name="He Z."/>
            <person name="Teodor R."/>
            <person name="Lu Y."/>
            <person name="Bowser T.A."/>
            <person name="Graham I.A."/>
            <person name="Ye K."/>
        </authorList>
    </citation>
    <scope>NUCLEOTIDE SEQUENCE [LARGE SCALE GENOMIC DNA]</scope>
    <source>
        <strain evidence="6">cv. HN1</strain>
        <tissue evidence="5">Leaves</tissue>
    </source>
</reference>
<evidence type="ECO:0000259" key="4">
    <source>
        <dbReference type="PROSITE" id="PS50802"/>
    </source>
</evidence>
<feature type="domain" description="OTU" evidence="4">
    <location>
        <begin position="86"/>
        <end position="265"/>
    </location>
</feature>
<dbReference type="GO" id="GO:0016579">
    <property type="term" value="P:protein deubiquitination"/>
    <property type="evidence" value="ECO:0007669"/>
    <property type="project" value="TreeGrafter"/>
</dbReference>
<dbReference type="AlphaFoldDB" id="A0A4Y7LFM5"/>
<dbReference type="OMA" id="YCQRIEH"/>
<dbReference type="PANTHER" id="PTHR13312:SF3">
    <property type="entry name" value="OVARIAN TUMOR DOMAIN-CONTAINING DEUBIQUITINATING ENZYME 3"/>
    <property type="match status" value="1"/>
</dbReference>
<dbReference type="GO" id="GO:0005634">
    <property type="term" value="C:nucleus"/>
    <property type="evidence" value="ECO:0007669"/>
    <property type="project" value="TreeGrafter"/>
</dbReference>
<dbReference type="Proteomes" id="UP000316621">
    <property type="component" value="Chromosome 11"/>
</dbReference>
<evidence type="ECO:0000256" key="1">
    <source>
        <dbReference type="ARBA" id="ARBA00000707"/>
    </source>
</evidence>
<gene>
    <name evidence="5" type="ORF">C5167_047090</name>
</gene>
<dbReference type="EMBL" id="CM010725">
    <property type="protein sequence ID" value="RZC84303.1"/>
    <property type="molecule type" value="Genomic_DNA"/>
</dbReference>
<name>A0A4Y7LFM5_PAPSO</name>
<dbReference type="STRING" id="3469.A0A4Y7LFM5"/>
<dbReference type="EC" id="3.4.19.12" evidence="3"/>
<evidence type="ECO:0000256" key="2">
    <source>
        <dbReference type="ARBA" id="ARBA00022801"/>
    </source>
</evidence>
<protein>
    <recommendedName>
        <fullName evidence="3">Ubiquitin thioesterase OTU</fullName>
        <ecNumber evidence="3">3.4.19.12</ecNumber>
    </recommendedName>
</protein>
<comment type="catalytic activity">
    <reaction evidence="1 3">
        <text>Thiol-dependent hydrolysis of ester, thioester, amide, peptide and isopeptide bonds formed by the C-terminal Gly of ubiquitin (a 76-residue protein attached to proteins as an intracellular targeting signal).</text>
        <dbReference type="EC" id="3.4.19.12"/>
    </reaction>
</comment>
<dbReference type="Gene3D" id="3.90.70.80">
    <property type="match status" value="1"/>
</dbReference>
<comment type="function">
    <text evidence="3">Hydrolase that can remove conjugated ubiquitin from proteins and may therefore play an important regulatory role at the level of protein turnover by preventing degradation.</text>
</comment>
<dbReference type="GO" id="GO:0036503">
    <property type="term" value="P:ERAD pathway"/>
    <property type="evidence" value="ECO:0007669"/>
    <property type="project" value="TreeGrafter"/>
</dbReference>
<dbReference type="PANTHER" id="PTHR13312">
    <property type="entry name" value="HIV-INDUCED PROTEIN-7-LIKE PROTEASE"/>
    <property type="match status" value="1"/>
</dbReference>
<evidence type="ECO:0000313" key="6">
    <source>
        <dbReference type="Proteomes" id="UP000316621"/>
    </source>
</evidence>
<keyword evidence="3" id="KW-0788">Thiol protease</keyword>
<dbReference type="GO" id="GO:0005829">
    <property type="term" value="C:cytosol"/>
    <property type="evidence" value="ECO:0007669"/>
    <property type="project" value="TreeGrafter"/>
</dbReference>